<evidence type="ECO:0000256" key="1">
    <source>
        <dbReference type="SAM" id="Coils"/>
    </source>
</evidence>
<reference evidence="2" key="1">
    <citation type="submission" date="2023-04" db="EMBL/GenBank/DDBJ databases">
        <title>Black Yeasts Isolated from many extreme environments.</title>
        <authorList>
            <person name="Coleine C."/>
            <person name="Stajich J.E."/>
            <person name="Selbmann L."/>
        </authorList>
    </citation>
    <scope>NUCLEOTIDE SEQUENCE</scope>
    <source>
        <strain evidence="2">CCFEE 5312</strain>
    </source>
</reference>
<keyword evidence="1" id="KW-0175">Coiled coil</keyword>
<dbReference type="AlphaFoldDB" id="A0AAJ0LWF0"/>
<evidence type="ECO:0000313" key="2">
    <source>
        <dbReference type="EMBL" id="KAK3058025.1"/>
    </source>
</evidence>
<dbReference type="Proteomes" id="UP001271007">
    <property type="component" value="Unassembled WGS sequence"/>
</dbReference>
<dbReference type="EMBL" id="JAWDJX010000002">
    <property type="protein sequence ID" value="KAK3058025.1"/>
    <property type="molecule type" value="Genomic_DNA"/>
</dbReference>
<accession>A0AAJ0LWF0</accession>
<gene>
    <name evidence="2" type="ORF">LTR09_001102</name>
</gene>
<comment type="caution">
    <text evidence="2">The sequence shown here is derived from an EMBL/GenBank/DDBJ whole genome shotgun (WGS) entry which is preliminary data.</text>
</comment>
<sequence>MNTIHLNFSPVCAVPSLTLSEDLGYLHITRAIEKTKYRSPESLVFGTTGLSLNTKVGTSEVNTRRLCFENGIDERLPWTARSTVLFLCCLWAFLPKIAVIIRLTGMHNQSNSPLFSNMDTIQQQDPESFEFIMSNLTEQLDGMETGLTAAEKAAVMQQYRETLMTLKAPLTTEQTADVISFARGVMQQLKLTDETKEQIAAKVSQQETSRIVEEQNDLVETKKELAELEKQVALKRERIAELEAAKELSLRTKFAAESITERGKQLIEREKRLTEREKRLAAEVAEGKRQLTVNLDWIISQDARLAKAGSNPTEEEQRQFEKESELFKKGLAEDHGRVAKELNVLEEEGAQFMMEL</sequence>
<feature type="coiled-coil region" evidence="1">
    <location>
        <begin position="211"/>
        <end position="245"/>
    </location>
</feature>
<protein>
    <submittedName>
        <fullName evidence="2">Uncharacterized protein</fullName>
    </submittedName>
</protein>
<name>A0AAJ0LWF0_9PEZI</name>
<proteinExistence type="predicted"/>
<keyword evidence="3" id="KW-1185">Reference proteome</keyword>
<evidence type="ECO:0000313" key="3">
    <source>
        <dbReference type="Proteomes" id="UP001271007"/>
    </source>
</evidence>
<organism evidence="2 3">
    <name type="scientific">Extremus antarcticus</name>
    <dbReference type="NCBI Taxonomy" id="702011"/>
    <lineage>
        <taxon>Eukaryota</taxon>
        <taxon>Fungi</taxon>
        <taxon>Dikarya</taxon>
        <taxon>Ascomycota</taxon>
        <taxon>Pezizomycotina</taxon>
        <taxon>Dothideomycetes</taxon>
        <taxon>Dothideomycetidae</taxon>
        <taxon>Mycosphaerellales</taxon>
        <taxon>Extremaceae</taxon>
        <taxon>Extremus</taxon>
    </lineage>
</organism>